<dbReference type="InParanoid" id="A0A6P8HEQ3"/>
<dbReference type="GO" id="GO:0035082">
    <property type="term" value="P:axoneme assembly"/>
    <property type="evidence" value="ECO:0007669"/>
    <property type="project" value="InterPro"/>
</dbReference>
<sequence>MTDIITHHKTFSGKWTGAMGSDHLPSIGEFQRLLHESSVFLFYGTERCLGSLPPNMLCPMNLTECNVAFIMDLVQTNSSFLRQSRDDSAKTVSEISLEDPLECAMLFSLAGVGCVLTNTWHGQLQDNKNKLIKYFTVLLEDSKPIGQALRSLIEFPKPSEVEQDAECSSEKGSKHGNGARKDSKAPVQNPLRETELHMPSNQPLAPAPRQWFNTVLYGAPTFLFNPAKTL</sequence>
<evidence type="ECO:0000256" key="1">
    <source>
        <dbReference type="SAM" id="MobiDB-lite"/>
    </source>
</evidence>
<reference evidence="3" key="1">
    <citation type="submission" date="2025-08" db="UniProtKB">
        <authorList>
            <consortium name="RefSeq"/>
        </authorList>
    </citation>
    <scope>IDENTIFICATION</scope>
    <source>
        <tissue evidence="3">Tentacle</tissue>
    </source>
</reference>
<gene>
    <name evidence="3" type="primary">LOC116291829</name>
</gene>
<dbReference type="GeneID" id="116291829"/>
<feature type="compositionally biased region" description="Basic and acidic residues" evidence="1">
    <location>
        <begin position="168"/>
        <end position="184"/>
    </location>
</feature>
<dbReference type="KEGG" id="aten:116291829"/>
<dbReference type="PANTHER" id="PTHR15977">
    <property type="entry name" value="CILIA- AND FLAGELLA-ASSOCIATED PROTEIN 46"/>
    <property type="match status" value="1"/>
</dbReference>
<organism evidence="2 3">
    <name type="scientific">Actinia tenebrosa</name>
    <name type="common">Australian red waratah sea anemone</name>
    <dbReference type="NCBI Taxonomy" id="6105"/>
    <lineage>
        <taxon>Eukaryota</taxon>
        <taxon>Metazoa</taxon>
        <taxon>Cnidaria</taxon>
        <taxon>Anthozoa</taxon>
        <taxon>Hexacorallia</taxon>
        <taxon>Actiniaria</taxon>
        <taxon>Actiniidae</taxon>
        <taxon>Actinia</taxon>
    </lineage>
</organism>
<name>A0A6P8HEQ3_ACTTE</name>
<dbReference type="OrthoDB" id="68437at2759"/>
<evidence type="ECO:0000313" key="2">
    <source>
        <dbReference type="Proteomes" id="UP000515163"/>
    </source>
</evidence>
<dbReference type="PANTHER" id="PTHR15977:SF15">
    <property type="entry name" value="CILIA- AND FLAGELLA-ASSOCIATED PROTEIN 46"/>
    <property type="match status" value="1"/>
</dbReference>
<dbReference type="Proteomes" id="UP000515163">
    <property type="component" value="Unplaced"/>
</dbReference>
<proteinExistence type="predicted"/>
<protein>
    <submittedName>
        <fullName evidence="3">Uncharacterized protein LOC116291829</fullName>
    </submittedName>
</protein>
<evidence type="ECO:0000313" key="3">
    <source>
        <dbReference type="RefSeq" id="XP_031554904.1"/>
    </source>
</evidence>
<keyword evidence="2" id="KW-1185">Reference proteome</keyword>
<accession>A0A6P8HEQ3</accession>
<dbReference type="InterPro" id="IPR039586">
    <property type="entry name" value="CFAP46"/>
</dbReference>
<feature type="region of interest" description="Disordered" evidence="1">
    <location>
        <begin position="160"/>
        <end position="190"/>
    </location>
</feature>
<dbReference type="RefSeq" id="XP_031554904.1">
    <property type="nucleotide sequence ID" value="XM_031699044.1"/>
</dbReference>
<dbReference type="AlphaFoldDB" id="A0A6P8HEQ3"/>
<dbReference type="GO" id="GO:0060294">
    <property type="term" value="P:cilium movement involved in cell motility"/>
    <property type="evidence" value="ECO:0007669"/>
    <property type="project" value="InterPro"/>
</dbReference>